<feature type="non-terminal residue" evidence="3">
    <location>
        <position position="1"/>
    </location>
</feature>
<feature type="domain" description="Myb-like" evidence="1">
    <location>
        <begin position="1"/>
        <end position="28"/>
    </location>
</feature>
<evidence type="ECO:0000313" key="4">
    <source>
        <dbReference type="Proteomes" id="UP000244855"/>
    </source>
</evidence>
<dbReference type="CDD" id="cd00167">
    <property type="entry name" value="SANT"/>
    <property type="match status" value="2"/>
</dbReference>
<organism evidence="3 4">
    <name type="scientific">Periconia macrospinosa</name>
    <dbReference type="NCBI Taxonomy" id="97972"/>
    <lineage>
        <taxon>Eukaryota</taxon>
        <taxon>Fungi</taxon>
        <taxon>Dikarya</taxon>
        <taxon>Ascomycota</taxon>
        <taxon>Pezizomycotina</taxon>
        <taxon>Dothideomycetes</taxon>
        <taxon>Pleosporomycetidae</taxon>
        <taxon>Pleosporales</taxon>
        <taxon>Massarineae</taxon>
        <taxon>Periconiaceae</taxon>
        <taxon>Periconia</taxon>
    </lineage>
</organism>
<dbReference type="PANTHER" id="PTHR45614">
    <property type="entry name" value="MYB PROTEIN-RELATED"/>
    <property type="match status" value="1"/>
</dbReference>
<dbReference type="GO" id="GO:0045944">
    <property type="term" value="P:positive regulation of transcription by RNA polymerase II"/>
    <property type="evidence" value="ECO:0007669"/>
    <property type="project" value="TreeGrafter"/>
</dbReference>
<dbReference type="Gene3D" id="1.10.10.60">
    <property type="entry name" value="Homeodomain-like"/>
    <property type="match status" value="3"/>
</dbReference>
<feature type="domain" description="Myb-like" evidence="1">
    <location>
        <begin position="80"/>
        <end position="126"/>
    </location>
</feature>
<dbReference type="GO" id="GO:0000278">
    <property type="term" value="P:mitotic cell cycle"/>
    <property type="evidence" value="ECO:0007669"/>
    <property type="project" value="TreeGrafter"/>
</dbReference>
<dbReference type="SMART" id="SM00717">
    <property type="entry name" value="SANT"/>
    <property type="match status" value="2"/>
</dbReference>
<dbReference type="Proteomes" id="UP000244855">
    <property type="component" value="Unassembled WGS sequence"/>
</dbReference>
<proteinExistence type="predicted"/>
<dbReference type="SUPFAM" id="SSF46689">
    <property type="entry name" value="Homeodomain-like"/>
    <property type="match status" value="2"/>
</dbReference>
<accession>A0A2V1D8R3</accession>
<dbReference type="EMBL" id="KZ805532">
    <property type="protein sequence ID" value="PVH94490.1"/>
    <property type="molecule type" value="Genomic_DNA"/>
</dbReference>
<name>A0A2V1D8R3_9PLEO</name>
<feature type="domain" description="HTH myb-type" evidence="2">
    <location>
        <begin position="31"/>
        <end position="83"/>
    </location>
</feature>
<dbReference type="GO" id="GO:0000981">
    <property type="term" value="F:DNA-binding transcription factor activity, RNA polymerase II-specific"/>
    <property type="evidence" value="ECO:0007669"/>
    <property type="project" value="TreeGrafter"/>
</dbReference>
<evidence type="ECO:0000259" key="2">
    <source>
        <dbReference type="PROSITE" id="PS51294"/>
    </source>
</evidence>
<sequence length="126" mass="14857">GSVNWHNVAAQIPGRSNKDCRKRWVYALALNITKGSWEPAEDDRLRTGVRLHGTKWAIVSRLVETRNGDQCSRRWHEKLKPNIDRGRWSLLEDDMLRKAVQAHNRQWTEIVERYFPERTPISAKNR</sequence>
<dbReference type="Pfam" id="PF13921">
    <property type="entry name" value="Myb_DNA-bind_6"/>
    <property type="match status" value="1"/>
</dbReference>
<dbReference type="InterPro" id="IPR009057">
    <property type="entry name" value="Homeodomain-like_sf"/>
</dbReference>
<dbReference type="PANTHER" id="PTHR45614:SF265">
    <property type="entry name" value="MYB-LIKE DOMAIN-CONTAINING PROTEIN-RELATED"/>
    <property type="match status" value="1"/>
</dbReference>
<evidence type="ECO:0008006" key="5">
    <source>
        <dbReference type="Google" id="ProtNLM"/>
    </source>
</evidence>
<dbReference type="GO" id="GO:0005634">
    <property type="term" value="C:nucleus"/>
    <property type="evidence" value="ECO:0007669"/>
    <property type="project" value="TreeGrafter"/>
</dbReference>
<keyword evidence="4" id="KW-1185">Reference proteome</keyword>
<feature type="domain" description="Myb-like" evidence="1">
    <location>
        <begin position="29"/>
        <end position="79"/>
    </location>
</feature>
<gene>
    <name evidence="3" type="ORF">DM02DRAFT_539343</name>
</gene>
<reference evidence="3 4" key="1">
    <citation type="journal article" date="2018" name="Sci. Rep.">
        <title>Comparative genomics provides insights into the lifestyle and reveals functional heterogeneity of dark septate endophytic fungi.</title>
        <authorList>
            <person name="Knapp D.G."/>
            <person name="Nemeth J.B."/>
            <person name="Barry K."/>
            <person name="Hainaut M."/>
            <person name="Henrissat B."/>
            <person name="Johnson J."/>
            <person name="Kuo A."/>
            <person name="Lim J.H.P."/>
            <person name="Lipzen A."/>
            <person name="Nolan M."/>
            <person name="Ohm R.A."/>
            <person name="Tamas L."/>
            <person name="Grigoriev I.V."/>
            <person name="Spatafora J.W."/>
            <person name="Nagy L.G."/>
            <person name="Kovacs G.M."/>
        </authorList>
    </citation>
    <scope>NUCLEOTIDE SEQUENCE [LARGE SCALE GENOMIC DNA]</scope>
    <source>
        <strain evidence="3 4">DSE2036</strain>
    </source>
</reference>
<evidence type="ECO:0000313" key="3">
    <source>
        <dbReference type="EMBL" id="PVH94490.1"/>
    </source>
</evidence>
<dbReference type="PROSITE" id="PS50090">
    <property type="entry name" value="MYB_LIKE"/>
    <property type="match status" value="3"/>
</dbReference>
<dbReference type="OrthoDB" id="2143914at2759"/>
<dbReference type="InterPro" id="IPR050560">
    <property type="entry name" value="MYB_TF"/>
</dbReference>
<protein>
    <recommendedName>
        <fullName evidence="5">Homeodomain-like protein</fullName>
    </recommendedName>
</protein>
<evidence type="ECO:0000259" key="1">
    <source>
        <dbReference type="PROSITE" id="PS50090"/>
    </source>
</evidence>
<dbReference type="InterPro" id="IPR001005">
    <property type="entry name" value="SANT/Myb"/>
</dbReference>
<dbReference type="STRING" id="97972.A0A2V1D8R3"/>
<feature type="domain" description="HTH myb-type" evidence="2">
    <location>
        <begin position="85"/>
        <end position="126"/>
    </location>
</feature>
<dbReference type="PROSITE" id="PS51294">
    <property type="entry name" value="HTH_MYB"/>
    <property type="match status" value="3"/>
</dbReference>
<feature type="domain" description="HTH myb-type" evidence="2">
    <location>
        <begin position="1"/>
        <end position="24"/>
    </location>
</feature>
<dbReference type="InterPro" id="IPR017930">
    <property type="entry name" value="Myb_dom"/>
</dbReference>
<dbReference type="GO" id="GO:0000978">
    <property type="term" value="F:RNA polymerase II cis-regulatory region sequence-specific DNA binding"/>
    <property type="evidence" value="ECO:0007669"/>
    <property type="project" value="TreeGrafter"/>
</dbReference>
<dbReference type="AlphaFoldDB" id="A0A2V1D8R3"/>